<accession>X1DIK1</accession>
<gene>
    <name evidence="2" type="ORF">S03H2_04328</name>
</gene>
<name>X1DIK1_9ZZZZ</name>
<comment type="caution">
    <text evidence="2">The sequence shown here is derived from an EMBL/GenBank/DDBJ whole genome shotgun (WGS) entry which is preliminary data.</text>
</comment>
<feature type="coiled-coil region" evidence="1">
    <location>
        <begin position="233"/>
        <end position="260"/>
    </location>
</feature>
<evidence type="ECO:0000313" key="2">
    <source>
        <dbReference type="EMBL" id="GAH20012.1"/>
    </source>
</evidence>
<feature type="coiled-coil region" evidence="1">
    <location>
        <begin position="109"/>
        <end position="136"/>
    </location>
</feature>
<sequence>PNCSVTDSKRWNQLKKDIASLQESYNNLLSSIDRVNSKNDFDMVISRIREVQDETQSFGVGLNSAVSEIEYRKTEYEDIGHQEDVDKRNVSDRLNTAKEDLNLHIVDIQDEKRKKLEEQDKEIHKANNIFDKFKNNRNNLIKRAKNNYVMISAYSLSSDLLGISDSEQLVTINVPVAICKYKDKSGFIFSVIPPFEISNNMKKPRSLALHGTNGLIGFDCIARESFNFLKHPLENLLASKQNLQAEIQAENNELVQTGDLSSLNSGLVLLEQRKKYSKKNADAILAKSRSLLS</sequence>
<organism evidence="2">
    <name type="scientific">marine sediment metagenome</name>
    <dbReference type="NCBI Taxonomy" id="412755"/>
    <lineage>
        <taxon>unclassified sequences</taxon>
        <taxon>metagenomes</taxon>
        <taxon>ecological metagenomes</taxon>
    </lineage>
</organism>
<evidence type="ECO:0000256" key="1">
    <source>
        <dbReference type="SAM" id="Coils"/>
    </source>
</evidence>
<proteinExistence type="predicted"/>
<feature type="non-terminal residue" evidence="2">
    <location>
        <position position="1"/>
    </location>
</feature>
<protein>
    <submittedName>
        <fullName evidence="2">Uncharacterized protein</fullName>
    </submittedName>
</protein>
<dbReference type="AlphaFoldDB" id="X1DIK1"/>
<keyword evidence="1" id="KW-0175">Coiled coil</keyword>
<dbReference type="EMBL" id="BARU01001702">
    <property type="protein sequence ID" value="GAH20012.1"/>
    <property type="molecule type" value="Genomic_DNA"/>
</dbReference>
<reference evidence="2" key="1">
    <citation type="journal article" date="2014" name="Front. Microbiol.">
        <title>High frequency of phylogenetically diverse reductive dehalogenase-homologous genes in deep subseafloor sedimentary metagenomes.</title>
        <authorList>
            <person name="Kawai M."/>
            <person name="Futagami T."/>
            <person name="Toyoda A."/>
            <person name="Takaki Y."/>
            <person name="Nishi S."/>
            <person name="Hori S."/>
            <person name="Arai W."/>
            <person name="Tsubouchi T."/>
            <person name="Morono Y."/>
            <person name="Uchiyama I."/>
            <person name="Ito T."/>
            <person name="Fujiyama A."/>
            <person name="Inagaki F."/>
            <person name="Takami H."/>
        </authorList>
    </citation>
    <scope>NUCLEOTIDE SEQUENCE</scope>
    <source>
        <strain evidence="2">Expedition CK06-06</strain>
    </source>
</reference>